<dbReference type="RefSeq" id="WP_167545579.1">
    <property type="nucleotide sequence ID" value="NZ_FOWC01000014.1"/>
</dbReference>
<dbReference type="STRING" id="112413.SAMN05421854_114128"/>
<dbReference type="PROSITE" id="PS51747">
    <property type="entry name" value="CYT_DCMP_DEAMINASES_2"/>
    <property type="match status" value="1"/>
</dbReference>
<sequence>MTGRPHVLLSAAQSLDGYLDDAGSTRLLLSNEDDFAEVDRLRAGADAILVGAGTVRADNPRLLVRSADLRRERVAAGRPEQPVKVTVTSSGKLDPASRFFTFGDTEKLVYAPRGSADSLSAVATVVEVGSPPRLEHVLDDLGARGIRTLLVEGGGAVHTQFLDAGLADELRLAIAPIMVGDPRAPRFLGPGAFPRPLELTEVRRLGEVAVLRYRAAAEPSSLDLLRLRQAIELADECPPSSTFRVGAVVGLPDGTVLATGHSGEGDPRNHAEEAALAKLDPHDPRLAGATMYSSLEPCSDRASHPQSCTQLILETAIPRVVMAWREPSLFVEAEGVERLVAAGRRVIEVPALASEVRRANTHLPGVRP</sequence>
<evidence type="ECO:0000256" key="2">
    <source>
        <dbReference type="ARBA" id="ARBA00004882"/>
    </source>
</evidence>
<evidence type="ECO:0000259" key="11">
    <source>
        <dbReference type="PROSITE" id="PS51747"/>
    </source>
</evidence>
<reference evidence="12 13" key="1">
    <citation type="submission" date="2016-10" db="EMBL/GenBank/DDBJ databases">
        <authorList>
            <person name="de Groot N.N."/>
        </authorList>
    </citation>
    <scope>NUCLEOTIDE SEQUENCE [LARGE SCALE GENOMIC DNA]</scope>
    <source>
        <strain evidence="12 13">DSM 44637</strain>
    </source>
</reference>
<evidence type="ECO:0000256" key="1">
    <source>
        <dbReference type="ARBA" id="ARBA00002151"/>
    </source>
</evidence>
<dbReference type="SUPFAM" id="SSF53927">
    <property type="entry name" value="Cytidine deaminase-like"/>
    <property type="match status" value="1"/>
</dbReference>
<evidence type="ECO:0000256" key="5">
    <source>
        <dbReference type="ARBA" id="ARBA00012766"/>
    </source>
</evidence>
<keyword evidence="7" id="KW-0521">NADP</keyword>
<comment type="pathway">
    <text evidence="2">Cofactor biosynthesis; riboflavin biosynthesis; 5-amino-6-(D-ribitylamino)uracil from GTP: step 2/4.</text>
</comment>
<evidence type="ECO:0000256" key="8">
    <source>
        <dbReference type="ARBA" id="ARBA00023002"/>
    </source>
</evidence>
<accession>A0A1I5Z9V8</accession>
<dbReference type="InterPro" id="IPR016193">
    <property type="entry name" value="Cytidine_deaminase-like"/>
</dbReference>
<dbReference type="Gene3D" id="3.40.140.10">
    <property type="entry name" value="Cytidine Deaminase, domain 2"/>
    <property type="match status" value="1"/>
</dbReference>
<dbReference type="UniPathway" id="UPA00275">
    <property type="reaction ID" value="UER00401"/>
</dbReference>
<evidence type="ECO:0000256" key="7">
    <source>
        <dbReference type="ARBA" id="ARBA00022857"/>
    </source>
</evidence>
<dbReference type="Gene3D" id="3.40.430.10">
    <property type="entry name" value="Dihydrofolate Reductase, subunit A"/>
    <property type="match status" value="1"/>
</dbReference>
<dbReference type="GO" id="GO:0008703">
    <property type="term" value="F:5-amino-6-(5-phosphoribosylamino)uracil reductase activity"/>
    <property type="evidence" value="ECO:0007669"/>
    <property type="project" value="UniProtKB-EC"/>
</dbReference>
<dbReference type="PANTHER" id="PTHR38011:SF7">
    <property type="entry name" value="2,5-DIAMINO-6-RIBOSYLAMINO-4(3H)-PYRIMIDINONE 5'-PHOSPHATE REDUCTASE"/>
    <property type="match status" value="1"/>
</dbReference>
<dbReference type="AlphaFoldDB" id="A0A1I5Z9V8"/>
<dbReference type="InterPro" id="IPR002125">
    <property type="entry name" value="CMP_dCMP_dom"/>
</dbReference>
<protein>
    <recommendedName>
        <fullName evidence="6">Riboflavin biosynthesis protein RibD</fullName>
        <ecNumber evidence="5">3.5.4.26</ecNumber>
    </recommendedName>
</protein>
<comment type="similarity">
    <text evidence="3">In the N-terminal section; belongs to the cytidine and deoxycytidylate deaminase family.</text>
</comment>
<dbReference type="EMBL" id="FOWC01000014">
    <property type="protein sequence ID" value="SFQ53261.1"/>
    <property type="molecule type" value="Genomic_DNA"/>
</dbReference>
<name>A0A1I5Z9V8_9PSEU</name>
<dbReference type="GO" id="GO:0009231">
    <property type="term" value="P:riboflavin biosynthetic process"/>
    <property type="evidence" value="ECO:0007669"/>
    <property type="project" value="UniProtKB-UniPathway"/>
</dbReference>
<dbReference type="SUPFAM" id="SSF53597">
    <property type="entry name" value="Dihydrofolate reductase-like"/>
    <property type="match status" value="1"/>
</dbReference>
<evidence type="ECO:0000256" key="4">
    <source>
        <dbReference type="ARBA" id="ARBA00007417"/>
    </source>
</evidence>
<dbReference type="Proteomes" id="UP000199137">
    <property type="component" value="Unassembled WGS sequence"/>
</dbReference>
<dbReference type="InterPro" id="IPR050765">
    <property type="entry name" value="Riboflavin_Biosynth_HTPR"/>
</dbReference>
<comment type="similarity">
    <text evidence="4">In the C-terminal section; belongs to the HTP reductase family.</text>
</comment>
<gene>
    <name evidence="12" type="ORF">SAMN05421854_114128</name>
</gene>
<dbReference type="EC" id="3.5.4.26" evidence="5"/>
<dbReference type="InterPro" id="IPR024072">
    <property type="entry name" value="DHFR-like_dom_sf"/>
</dbReference>
<comment type="catalytic activity">
    <reaction evidence="10">
        <text>2,5-diamino-6-hydroxy-4-(5-phosphoribosylamino)-pyrimidine + H2O + H(+) = 5-amino-6-(5-phospho-D-ribosylamino)uracil + NH4(+)</text>
        <dbReference type="Rhea" id="RHEA:21868"/>
        <dbReference type="ChEBI" id="CHEBI:15377"/>
        <dbReference type="ChEBI" id="CHEBI:15378"/>
        <dbReference type="ChEBI" id="CHEBI:28938"/>
        <dbReference type="ChEBI" id="CHEBI:58453"/>
        <dbReference type="ChEBI" id="CHEBI:58614"/>
        <dbReference type="EC" id="3.5.4.26"/>
    </reaction>
</comment>
<dbReference type="PANTHER" id="PTHR38011">
    <property type="entry name" value="DIHYDROFOLATE REDUCTASE FAMILY PROTEIN (AFU_ORTHOLOGUE AFUA_8G06820)"/>
    <property type="match status" value="1"/>
</dbReference>
<dbReference type="GO" id="GO:0008835">
    <property type="term" value="F:diaminohydroxyphosphoribosylaminopyrimidine deaminase activity"/>
    <property type="evidence" value="ECO:0007669"/>
    <property type="project" value="UniProtKB-EC"/>
</dbReference>
<evidence type="ECO:0000313" key="12">
    <source>
        <dbReference type="EMBL" id="SFQ53261.1"/>
    </source>
</evidence>
<comment type="function">
    <text evidence="1">Converts 2,5-diamino-6-(ribosylamino)-4(3h)-pyrimidinone 5'-phosphate into 5-amino-6-(ribosylamino)-2,4(1h,3h)-pyrimidinedione 5'-phosphate.</text>
</comment>
<dbReference type="Pfam" id="PF01872">
    <property type="entry name" value="RibD_C"/>
    <property type="match status" value="1"/>
</dbReference>
<comment type="catalytic activity">
    <reaction evidence="9">
        <text>5-amino-6-(5-phospho-D-ribitylamino)uracil + NADP(+) = 5-amino-6-(5-phospho-D-ribosylamino)uracil + NADPH + H(+)</text>
        <dbReference type="Rhea" id="RHEA:17845"/>
        <dbReference type="ChEBI" id="CHEBI:15378"/>
        <dbReference type="ChEBI" id="CHEBI:57783"/>
        <dbReference type="ChEBI" id="CHEBI:58349"/>
        <dbReference type="ChEBI" id="CHEBI:58421"/>
        <dbReference type="ChEBI" id="CHEBI:58453"/>
        <dbReference type="EC" id="1.1.1.193"/>
    </reaction>
</comment>
<evidence type="ECO:0000256" key="6">
    <source>
        <dbReference type="ARBA" id="ARBA00019930"/>
    </source>
</evidence>
<evidence type="ECO:0000256" key="3">
    <source>
        <dbReference type="ARBA" id="ARBA00005259"/>
    </source>
</evidence>
<evidence type="ECO:0000313" key="13">
    <source>
        <dbReference type="Proteomes" id="UP000199137"/>
    </source>
</evidence>
<feature type="domain" description="CMP/dCMP-type deaminase" evidence="11">
    <location>
        <begin position="221"/>
        <end position="337"/>
    </location>
</feature>
<dbReference type="Pfam" id="PF00383">
    <property type="entry name" value="dCMP_cyt_deam_1"/>
    <property type="match status" value="1"/>
</dbReference>
<evidence type="ECO:0000256" key="10">
    <source>
        <dbReference type="ARBA" id="ARBA00049886"/>
    </source>
</evidence>
<evidence type="ECO:0000256" key="9">
    <source>
        <dbReference type="ARBA" id="ARBA00049861"/>
    </source>
</evidence>
<dbReference type="InterPro" id="IPR002734">
    <property type="entry name" value="RibDG_C"/>
</dbReference>
<proteinExistence type="inferred from homology"/>
<organism evidence="12 13">
    <name type="scientific">Amycolatopsis rubida</name>
    <dbReference type="NCBI Taxonomy" id="112413"/>
    <lineage>
        <taxon>Bacteria</taxon>
        <taxon>Bacillati</taxon>
        <taxon>Actinomycetota</taxon>
        <taxon>Actinomycetes</taxon>
        <taxon>Pseudonocardiales</taxon>
        <taxon>Pseudonocardiaceae</taxon>
        <taxon>Amycolatopsis</taxon>
    </lineage>
</organism>
<keyword evidence="8" id="KW-0560">Oxidoreductase</keyword>